<evidence type="ECO:0000256" key="1">
    <source>
        <dbReference type="ARBA" id="ARBA00004571"/>
    </source>
</evidence>
<feature type="domain" description="TonB-dependent receptor-like beta-barrel" evidence="14">
    <location>
        <begin position="257"/>
        <end position="744"/>
    </location>
</feature>
<dbReference type="PANTHER" id="PTHR32552:SF81">
    <property type="entry name" value="TONB-DEPENDENT OUTER MEMBRANE RECEPTOR"/>
    <property type="match status" value="1"/>
</dbReference>
<keyword evidence="4" id="KW-0410">Iron transport</keyword>
<dbReference type="GO" id="GO:0006826">
    <property type="term" value="P:iron ion transport"/>
    <property type="evidence" value="ECO:0007669"/>
    <property type="project" value="UniProtKB-KW"/>
</dbReference>
<evidence type="ECO:0000256" key="11">
    <source>
        <dbReference type="PROSITE-ProRule" id="PRU01360"/>
    </source>
</evidence>
<keyword evidence="17" id="KW-1185">Reference proteome</keyword>
<evidence type="ECO:0000256" key="4">
    <source>
        <dbReference type="ARBA" id="ARBA00022496"/>
    </source>
</evidence>
<keyword evidence="5 11" id="KW-0812">Transmembrane</keyword>
<sequence>MLVLGATQAHAQATGESARVDAPAKLAQDRAAAQSPSDGDDTVMGDDIVVTAQKREQRITDVPMAISAYSADALERIGGTELSKVSAITPGFVIQLQDKFAPGFSVRGITSNDFQPQAELRVAVFQDGMPVTQATASYTEIFDVDRIEVERGPQSTLHGRSALNGGVSIYQKRAADTFGVEAKVAGGNYSYWSAQAVVNLPVSDTLAVRIGGLARQRDGFVSDTQSDRTYNAVNAQALRFAARWTPSADFEMNLIATYDRDDTRGGVPFKSRTFLPLDQKTGAIVGDLNFWTPTHLDTFGSFREPMFKRDIVNISSTLDWQLNDRLSFTSVTGFRWADAFQSGDNDGTPTNIIAYEQRNYGYQVSQELRLNFKDVGPFQGFVGASAFRADNGMDFSLGYDERAMALLLGGQLQALAPRGLTNAQINALLGPTAAALKPFHIDQQVSHAKIMTYDVFADVTADLAPGLQLFGGGRVTFDKKEASLQGLTPLGVSRLTGRGLLLQPTPGGAVVAGENRSNTLTGRAGLRYSVTSDVNLYAVYGIGKRPEVVQVLNTGVVQIIPAESLQSAEAGIKTRALGGRLTGDLSIYHYRYSNFQTLGTVNGTIGTINAGKADATGIEAQLSYTPINGIRLFGSYGWNKARFKNGVYDGNRFRNSPDNKYAIGADFYADVAGGRFSFAPLYSWQSKMFFDDNNDRPDLQVRTPAAYSDRVVDEYQGSFGLLSARLSFTGTGERWSFALVGDNLTDEKFIVDAGNTGDNFGIPTFIAGTRRTYRAEFGVKF</sequence>
<evidence type="ECO:0000256" key="12">
    <source>
        <dbReference type="RuleBase" id="RU003357"/>
    </source>
</evidence>
<dbReference type="InterPro" id="IPR039426">
    <property type="entry name" value="TonB-dep_rcpt-like"/>
</dbReference>
<keyword evidence="2 11" id="KW-0813">Transport</keyword>
<dbReference type="PANTHER" id="PTHR32552">
    <property type="entry name" value="FERRICHROME IRON RECEPTOR-RELATED"/>
    <property type="match status" value="1"/>
</dbReference>
<evidence type="ECO:0000256" key="10">
    <source>
        <dbReference type="ARBA" id="ARBA00023237"/>
    </source>
</evidence>
<proteinExistence type="inferred from homology"/>
<dbReference type="EMBL" id="JACIEH010000002">
    <property type="protein sequence ID" value="MBB4099068.1"/>
    <property type="molecule type" value="Genomic_DNA"/>
</dbReference>
<dbReference type="InterPro" id="IPR012910">
    <property type="entry name" value="Plug_dom"/>
</dbReference>
<reference evidence="16 17" key="1">
    <citation type="submission" date="2020-08" db="EMBL/GenBank/DDBJ databases">
        <title>Genomic Encyclopedia of Type Strains, Phase IV (KMG-IV): sequencing the most valuable type-strain genomes for metagenomic binning, comparative biology and taxonomic classification.</title>
        <authorList>
            <person name="Goeker M."/>
        </authorList>
    </citation>
    <scope>NUCLEOTIDE SEQUENCE [LARGE SCALE GENOMIC DNA]</scope>
    <source>
        <strain evidence="16 17">DSM 101806</strain>
    </source>
</reference>
<feature type="domain" description="TonB-dependent receptor plug" evidence="15">
    <location>
        <begin position="60"/>
        <end position="165"/>
    </location>
</feature>
<dbReference type="InterPro" id="IPR037066">
    <property type="entry name" value="Plug_dom_sf"/>
</dbReference>
<evidence type="ECO:0000256" key="6">
    <source>
        <dbReference type="ARBA" id="ARBA00023004"/>
    </source>
</evidence>
<dbReference type="RefSeq" id="WP_246426062.1">
    <property type="nucleotide sequence ID" value="NZ_JACIEH010000002.1"/>
</dbReference>
<keyword evidence="7" id="KW-0406">Ion transport</keyword>
<evidence type="ECO:0000256" key="7">
    <source>
        <dbReference type="ARBA" id="ARBA00023065"/>
    </source>
</evidence>
<organism evidence="16 17">
    <name type="scientific">Sphingomonas kyeonggiensis</name>
    <dbReference type="NCBI Taxonomy" id="1268553"/>
    <lineage>
        <taxon>Bacteria</taxon>
        <taxon>Pseudomonadati</taxon>
        <taxon>Pseudomonadota</taxon>
        <taxon>Alphaproteobacteria</taxon>
        <taxon>Sphingomonadales</taxon>
        <taxon>Sphingomonadaceae</taxon>
        <taxon>Sphingomonas</taxon>
    </lineage>
</organism>
<keyword evidence="6" id="KW-0408">Iron</keyword>
<dbReference type="SUPFAM" id="SSF56935">
    <property type="entry name" value="Porins"/>
    <property type="match status" value="1"/>
</dbReference>
<keyword evidence="10 11" id="KW-0998">Cell outer membrane</keyword>
<keyword evidence="8 12" id="KW-0798">TonB box</keyword>
<dbReference type="PROSITE" id="PS52016">
    <property type="entry name" value="TONB_DEPENDENT_REC_3"/>
    <property type="match status" value="1"/>
</dbReference>
<dbReference type="Proteomes" id="UP000557392">
    <property type="component" value="Unassembled WGS sequence"/>
</dbReference>
<keyword evidence="3 11" id="KW-1134">Transmembrane beta strand</keyword>
<evidence type="ECO:0000313" key="16">
    <source>
        <dbReference type="EMBL" id="MBB4099068.1"/>
    </source>
</evidence>
<comment type="caution">
    <text evidence="16">The sequence shown here is derived from an EMBL/GenBank/DDBJ whole genome shotgun (WGS) entry which is preliminary data.</text>
</comment>
<dbReference type="InterPro" id="IPR000531">
    <property type="entry name" value="Beta-barrel_TonB"/>
</dbReference>
<evidence type="ECO:0000256" key="2">
    <source>
        <dbReference type="ARBA" id="ARBA00022448"/>
    </source>
</evidence>
<gene>
    <name evidence="16" type="ORF">GGR46_002632</name>
</gene>
<protein>
    <submittedName>
        <fullName evidence="16">Outer membrane receptor protein involved in Fe transport</fullName>
    </submittedName>
</protein>
<evidence type="ECO:0000259" key="15">
    <source>
        <dbReference type="Pfam" id="PF07715"/>
    </source>
</evidence>
<accession>A0A7W6NXA5</accession>
<evidence type="ECO:0000256" key="5">
    <source>
        <dbReference type="ARBA" id="ARBA00022692"/>
    </source>
</evidence>
<evidence type="ECO:0000256" key="8">
    <source>
        <dbReference type="ARBA" id="ARBA00023077"/>
    </source>
</evidence>
<name>A0A7W6NXA5_9SPHN</name>
<evidence type="ECO:0000256" key="3">
    <source>
        <dbReference type="ARBA" id="ARBA00022452"/>
    </source>
</evidence>
<comment type="similarity">
    <text evidence="11 12">Belongs to the TonB-dependent receptor family.</text>
</comment>
<dbReference type="GO" id="GO:0009279">
    <property type="term" value="C:cell outer membrane"/>
    <property type="evidence" value="ECO:0007669"/>
    <property type="project" value="UniProtKB-SubCell"/>
</dbReference>
<keyword evidence="9 11" id="KW-0472">Membrane</keyword>
<evidence type="ECO:0000259" key="14">
    <source>
        <dbReference type="Pfam" id="PF00593"/>
    </source>
</evidence>
<dbReference type="Gene3D" id="2.40.170.20">
    <property type="entry name" value="TonB-dependent receptor, beta-barrel domain"/>
    <property type="match status" value="1"/>
</dbReference>
<dbReference type="Pfam" id="PF00593">
    <property type="entry name" value="TonB_dep_Rec_b-barrel"/>
    <property type="match status" value="1"/>
</dbReference>
<dbReference type="Pfam" id="PF07715">
    <property type="entry name" value="Plug"/>
    <property type="match status" value="1"/>
</dbReference>
<dbReference type="AlphaFoldDB" id="A0A7W6NXA5"/>
<dbReference type="Gene3D" id="2.170.130.10">
    <property type="entry name" value="TonB-dependent receptor, plug domain"/>
    <property type="match status" value="1"/>
</dbReference>
<comment type="subcellular location">
    <subcellularLocation>
        <location evidence="1 11">Cell outer membrane</location>
        <topology evidence="1 11">Multi-pass membrane protein</topology>
    </subcellularLocation>
</comment>
<evidence type="ECO:0000313" key="17">
    <source>
        <dbReference type="Proteomes" id="UP000557392"/>
    </source>
</evidence>
<evidence type="ECO:0000256" key="9">
    <source>
        <dbReference type="ARBA" id="ARBA00023136"/>
    </source>
</evidence>
<feature type="region of interest" description="Disordered" evidence="13">
    <location>
        <begin position="1"/>
        <end position="43"/>
    </location>
</feature>
<evidence type="ECO:0000256" key="13">
    <source>
        <dbReference type="SAM" id="MobiDB-lite"/>
    </source>
</evidence>
<keyword evidence="16" id="KW-0675">Receptor</keyword>
<dbReference type="InterPro" id="IPR036942">
    <property type="entry name" value="Beta-barrel_TonB_sf"/>
</dbReference>